<dbReference type="PANTHER" id="PTHR10562">
    <property type="entry name" value="SMALL UBIQUITIN-RELATED MODIFIER"/>
    <property type="match status" value="1"/>
</dbReference>
<dbReference type="InterPro" id="IPR000626">
    <property type="entry name" value="Ubiquitin-like_dom"/>
</dbReference>
<organism evidence="3 4">
    <name type="scientific">Aphis gossypii</name>
    <name type="common">Cotton aphid</name>
    <dbReference type="NCBI Taxonomy" id="80765"/>
    <lineage>
        <taxon>Eukaryota</taxon>
        <taxon>Metazoa</taxon>
        <taxon>Ecdysozoa</taxon>
        <taxon>Arthropoda</taxon>
        <taxon>Hexapoda</taxon>
        <taxon>Insecta</taxon>
        <taxon>Pterygota</taxon>
        <taxon>Neoptera</taxon>
        <taxon>Paraneoptera</taxon>
        <taxon>Hemiptera</taxon>
        <taxon>Sternorrhyncha</taxon>
        <taxon>Aphidomorpha</taxon>
        <taxon>Aphidoidea</taxon>
        <taxon>Aphididae</taxon>
        <taxon>Aphidini</taxon>
        <taxon>Aphis</taxon>
        <taxon>Aphis</taxon>
    </lineage>
</organism>
<comment type="similarity">
    <text evidence="1">Belongs to the ubiquitin family. SUMO subfamily.</text>
</comment>
<dbReference type="InterPro" id="IPR029071">
    <property type="entry name" value="Ubiquitin-like_domsf"/>
</dbReference>
<reference evidence="3" key="2">
    <citation type="submission" date="2022-10" db="EMBL/GenBank/DDBJ databases">
        <authorList>
            <consortium name="ENA_rothamsted_submissions"/>
            <consortium name="culmorum"/>
            <person name="King R."/>
        </authorList>
    </citation>
    <scope>NUCLEOTIDE SEQUENCE</scope>
</reference>
<dbReference type="Gene3D" id="3.10.20.90">
    <property type="entry name" value="Phosphatidylinositol 3-kinase Catalytic Subunit, Chain A, domain 1"/>
    <property type="match status" value="1"/>
</dbReference>
<gene>
    <name evidence="3" type="ORF">APHIGO_LOCUS6701</name>
</gene>
<dbReference type="AlphaFoldDB" id="A0A9P0NGU3"/>
<dbReference type="SUPFAM" id="SSF54236">
    <property type="entry name" value="Ubiquitin-like"/>
    <property type="match status" value="1"/>
</dbReference>
<evidence type="ECO:0000313" key="4">
    <source>
        <dbReference type="Proteomes" id="UP001154329"/>
    </source>
</evidence>
<keyword evidence="4" id="KW-1185">Reference proteome</keyword>
<dbReference type="InterPro" id="IPR022617">
    <property type="entry name" value="Rad60/SUMO-like_dom"/>
</dbReference>
<name>A0A9P0NGU3_APHGO</name>
<reference evidence="3" key="1">
    <citation type="submission" date="2022-02" db="EMBL/GenBank/DDBJ databases">
        <authorList>
            <person name="King R."/>
        </authorList>
    </citation>
    <scope>NUCLEOTIDE SEQUENCE</scope>
</reference>
<protein>
    <recommendedName>
        <fullName evidence="2">Ubiquitin-like domain-containing protein</fullName>
    </recommendedName>
</protein>
<sequence length="100" mass="11519">MAESKGDAPENRITIKVESSIVGHYDTVFYSMKKTSKIQILMNAYCERTGFDIRSIRFVFNNRVISERVTPSFLEMEDGSEIYVHRAQGGPDDYNNLYLL</sequence>
<dbReference type="PROSITE" id="PS50053">
    <property type="entry name" value="UBIQUITIN_2"/>
    <property type="match status" value="1"/>
</dbReference>
<evidence type="ECO:0000313" key="3">
    <source>
        <dbReference type="EMBL" id="CAH1725664.1"/>
    </source>
</evidence>
<dbReference type="Proteomes" id="UP001154329">
    <property type="component" value="Chromosome 2"/>
</dbReference>
<evidence type="ECO:0000259" key="2">
    <source>
        <dbReference type="PROSITE" id="PS50053"/>
    </source>
</evidence>
<feature type="domain" description="Ubiquitin-like" evidence="2">
    <location>
        <begin position="11"/>
        <end position="91"/>
    </location>
</feature>
<accession>A0A9P0NGU3</accession>
<evidence type="ECO:0000256" key="1">
    <source>
        <dbReference type="ARBA" id="ARBA00009185"/>
    </source>
</evidence>
<dbReference type="EMBL" id="OU899035">
    <property type="protein sequence ID" value="CAH1725664.1"/>
    <property type="molecule type" value="Genomic_DNA"/>
</dbReference>
<proteinExistence type="inferred from homology"/>
<dbReference type="Pfam" id="PF11976">
    <property type="entry name" value="Rad60-SLD"/>
    <property type="match status" value="1"/>
</dbReference>
<dbReference type="CDD" id="cd01763">
    <property type="entry name" value="Ubl_SUMO_like"/>
    <property type="match status" value="1"/>
</dbReference>